<feature type="region of interest" description="Disordered" evidence="5">
    <location>
        <begin position="300"/>
        <end position="370"/>
    </location>
</feature>
<dbReference type="GO" id="GO:0032469">
    <property type="term" value="P:endoplasmic reticulum calcium ion homeostasis"/>
    <property type="evidence" value="ECO:0007669"/>
    <property type="project" value="InterPro"/>
</dbReference>
<evidence type="ECO:0000256" key="1">
    <source>
        <dbReference type="ARBA" id="ARBA00004167"/>
    </source>
</evidence>
<protein>
    <submittedName>
        <fullName evidence="7">DUF1682-domain-containing protein</fullName>
    </submittedName>
</protein>
<feature type="compositionally biased region" description="Basic and acidic residues" evidence="5">
    <location>
        <begin position="300"/>
        <end position="356"/>
    </location>
</feature>
<keyword evidence="3 6" id="KW-1133">Transmembrane helix</keyword>
<proteinExistence type="predicted"/>
<evidence type="ECO:0000256" key="2">
    <source>
        <dbReference type="ARBA" id="ARBA00022692"/>
    </source>
</evidence>
<dbReference type="Pfam" id="PF07946">
    <property type="entry name" value="CCDC47"/>
    <property type="match status" value="1"/>
</dbReference>
<evidence type="ECO:0000313" key="7">
    <source>
        <dbReference type="EMBL" id="TFK28725.1"/>
    </source>
</evidence>
<dbReference type="PANTHER" id="PTHR12883:SF0">
    <property type="entry name" value="PAT COMPLEX SUBUNIT CCDC47"/>
    <property type="match status" value="1"/>
</dbReference>
<evidence type="ECO:0000313" key="8">
    <source>
        <dbReference type="Proteomes" id="UP000307440"/>
    </source>
</evidence>
<gene>
    <name evidence="7" type="ORF">FA15DRAFT_685064</name>
</gene>
<comment type="subcellular location">
    <subcellularLocation>
        <location evidence="1">Membrane</location>
        <topology evidence="1">Single-pass membrane protein</topology>
    </subcellularLocation>
</comment>
<keyword evidence="2 6" id="KW-0812">Transmembrane</keyword>
<dbReference type="Proteomes" id="UP000307440">
    <property type="component" value="Unassembled WGS sequence"/>
</dbReference>
<dbReference type="OrthoDB" id="10039147at2759"/>
<dbReference type="PANTHER" id="PTHR12883">
    <property type="entry name" value="ADIPOCYTE-SPECIFIC PROTEIN 4-RELATED"/>
    <property type="match status" value="1"/>
</dbReference>
<feature type="compositionally biased region" description="Basic residues" evidence="5">
    <location>
        <begin position="357"/>
        <end position="370"/>
    </location>
</feature>
<evidence type="ECO:0000256" key="4">
    <source>
        <dbReference type="ARBA" id="ARBA00023136"/>
    </source>
</evidence>
<keyword evidence="8" id="KW-1185">Reference proteome</keyword>
<evidence type="ECO:0000256" key="6">
    <source>
        <dbReference type="SAM" id="Phobius"/>
    </source>
</evidence>
<dbReference type="AlphaFoldDB" id="A0A5C3L7R0"/>
<dbReference type="GO" id="GO:0005509">
    <property type="term" value="F:calcium ion binding"/>
    <property type="evidence" value="ECO:0007669"/>
    <property type="project" value="InterPro"/>
</dbReference>
<organism evidence="7 8">
    <name type="scientific">Coprinopsis marcescibilis</name>
    <name type="common">Agaric fungus</name>
    <name type="synonym">Psathyrella marcescibilis</name>
    <dbReference type="NCBI Taxonomy" id="230819"/>
    <lineage>
        <taxon>Eukaryota</taxon>
        <taxon>Fungi</taxon>
        <taxon>Dikarya</taxon>
        <taxon>Basidiomycota</taxon>
        <taxon>Agaricomycotina</taxon>
        <taxon>Agaricomycetes</taxon>
        <taxon>Agaricomycetidae</taxon>
        <taxon>Agaricales</taxon>
        <taxon>Agaricineae</taxon>
        <taxon>Psathyrellaceae</taxon>
        <taxon>Coprinopsis</taxon>
    </lineage>
</organism>
<evidence type="ECO:0000256" key="3">
    <source>
        <dbReference type="ARBA" id="ARBA00022989"/>
    </source>
</evidence>
<reference evidence="7 8" key="1">
    <citation type="journal article" date="2019" name="Nat. Ecol. Evol.">
        <title>Megaphylogeny resolves global patterns of mushroom evolution.</title>
        <authorList>
            <person name="Varga T."/>
            <person name="Krizsan K."/>
            <person name="Foldi C."/>
            <person name="Dima B."/>
            <person name="Sanchez-Garcia M."/>
            <person name="Sanchez-Ramirez S."/>
            <person name="Szollosi G.J."/>
            <person name="Szarkandi J.G."/>
            <person name="Papp V."/>
            <person name="Albert L."/>
            <person name="Andreopoulos W."/>
            <person name="Angelini C."/>
            <person name="Antonin V."/>
            <person name="Barry K.W."/>
            <person name="Bougher N.L."/>
            <person name="Buchanan P."/>
            <person name="Buyck B."/>
            <person name="Bense V."/>
            <person name="Catcheside P."/>
            <person name="Chovatia M."/>
            <person name="Cooper J."/>
            <person name="Damon W."/>
            <person name="Desjardin D."/>
            <person name="Finy P."/>
            <person name="Geml J."/>
            <person name="Haridas S."/>
            <person name="Hughes K."/>
            <person name="Justo A."/>
            <person name="Karasinski D."/>
            <person name="Kautmanova I."/>
            <person name="Kiss B."/>
            <person name="Kocsube S."/>
            <person name="Kotiranta H."/>
            <person name="LaButti K.M."/>
            <person name="Lechner B.E."/>
            <person name="Liimatainen K."/>
            <person name="Lipzen A."/>
            <person name="Lukacs Z."/>
            <person name="Mihaltcheva S."/>
            <person name="Morgado L.N."/>
            <person name="Niskanen T."/>
            <person name="Noordeloos M.E."/>
            <person name="Ohm R.A."/>
            <person name="Ortiz-Santana B."/>
            <person name="Ovrebo C."/>
            <person name="Racz N."/>
            <person name="Riley R."/>
            <person name="Savchenko A."/>
            <person name="Shiryaev A."/>
            <person name="Soop K."/>
            <person name="Spirin V."/>
            <person name="Szebenyi C."/>
            <person name="Tomsovsky M."/>
            <person name="Tulloss R.E."/>
            <person name="Uehling J."/>
            <person name="Grigoriev I.V."/>
            <person name="Vagvolgyi C."/>
            <person name="Papp T."/>
            <person name="Martin F.M."/>
            <person name="Miettinen O."/>
            <person name="Hibbett D.S."/>
            <person name="Nagy L.G."/>
        </authorList>
    </citation>
    <scope>NUCLEOTIDE SEQUENCE [LARGE SCALE GENOMIC DNA]</scope>
    <source>
        <strain evidence="7 8">CBS 121175</strain>
    </source>
</reference>
<keyword evidence="4 6" id="KW-0472">Membrane</keyword>
<accession>A0A5C3L7R0</accession>
<sequence>MSSSLVQQALAFITPPQVATPEEYDGWQLQWKVLVFRPALLQLEGFLLLGLLIYLLSIWLGTSRNSSKANKWLATHLPLFEQQFSKPQPKQGLTADGYSDFFNFSTGRRNIASLHTIFTLRPRHDLFQILYQTFKSLIDLQYRVIDELQLDFKLAPGALPADFVWAVVAKDELPTVKKNRWDLTFTKTTENPALPPHLSVMTEFADVTDNLLKSSGSFSLADALKDPKIQPYFRSLSVTDQPRERPAKPLAPEEQEKHVILTLHLPSPSHAADTVPLVTTVFQLIDNLNKINLRPETKVKLRKAREEASKDIKEESEKEKREEEAEAKAAAKRKAQEERLSKLSAADQKKELERERKRSLRKTQGKVARK</sequence>
<dbReference type="STRING" id="230819.A0A5C3L7R0"/>
<dbReference type="EMBL" id="ML210153">
    <property type="protein sequence ID" value="TFK28725.1"/>
    <property type="molecule type" value="Genomic_DNA"/>
</dbReference>
<dbReference type="GO" id="GO:0016020">
    <property type="term" value="C:membrane"/>
    <property type="evidence" value="ECO:0007669"/>
    <property type="project" value="UniProtKB-SubCell"/>
</dbReference>
<dbReference type="GO" id="GO:0005783">
    <property type="term" value="C:endoplasmic reticulum"/>
    <property type="evidence" value="ECO:0007669"/>
    <property type="project" value="InterPro"/>
</dbReference>
<name>A0A5C3L7R0_COPMA</name>
<feature type="transmembrane region" description="Helical" evidence="6">
    <location>
        <begin position="45"/>
        <end position="62"/>
    </location>
</feature>
<evidence type="ECO:0000256" key="5">
    <source>
        <dbReference type="SAM" id="MobiDB-lite"/>
    </source>
</evidence>
<dbReference type="InterPro" id="IPR012879">
    <property type="entry name" value="CCDC47"/>
</dbReference>